<sequence length="282" mass="33422">MLLLMNQIKEILDVASFNKYNLWKTDKVDGLFKLPCLISFNSSSKKVTKSMIIKHWLSVFKEMSFLNKMITVVTILLVSVINLSLIVLDFICNIVRWLYITSLYTIVTILVLSVFFIRKLNHITFYGYLQTCITLWLIMLVLIFMYMIFVLLLPNSIDDRCKKWKKVWKVSYMNKLLNYGLVTIWYENNTDELSTVDIRYLNLNELAFSKKHMINIVSRDYIYPEQIENSLRSLKLIDKFFLSNQNLNMLSLKILSKSKKLEEIALIKELAKSEYYKCKNFE</sequence>
<geneLocation type="plasmid" evidence="2 3">
    <name>unnamed2</name>
</geneLocation>
<dbReference type="EMBL" id="CP114511">
    <property type="protein sequence ID" value="WHS18918.1"/>
    <property type="molecule type" value="Genomic_DNA"/>
</dbReference>
<keyword evidence="2" id="KW-0614">Plasmid</keyword>
<feature type="transmembrane region" description="Helical" evidence="1">
    <location>
        <begin position="129"/>
        <end position="153"/>
    </location>
</feature>
<feature type="transmembrane region" description="Helical" evidence="1">
    <location>
        <begin position="70"/>
        <end position="91"/>
    </location>
</feature>
<evidence type="ECO:0000313" key="3">
    <source>
        <dbReference type="Proteomes" id="UP001224533"/>
    </source>
</evidence>
<evidence type="ECO:0000313" key="2">
    <source>
        <dbReference type="EMBL" id="WHS18918.1"/>
    </source>
</evidence>
<keyword evidence="1" id="KW-1133">Transmembrane helix</keyword>
<feature type="transmembrane region" description="Helical" evidence="1">
    <location>
        <begin position="97"/>
        <end position="117"/>
    </location>
</feature>
<accession>A0ABD7YY99</accession>
<dbReference type="RefSeq" id="WP_283475422.1">
    <property type="nucleotide sequence ID" value="NZ_CP114511.1"/>
</dbReference>
<evidence type="ECO:0000256" key="1">
    <source>
        <dbReference type="SAM" id="Phobius"/>
    </source>
</evidence>
<dbReference type="AlphaFoldDB" id="A0ABD7YY99"/>
<protein>
    <submittedName>
        <fullName evidence="2">Uncharacterized protein</fullName>
    </submittedName>
</protein>
<gene>
    <name evidence="2" type="ORF">O2U02_10940</name>
</gene>
<proteinExistence type="predicted"/>
<name>A0ABD7YY99_9LACO</name>
<dbReference type="Proteomes" id="UP001224533">
    <property type="component" value="Plasmid unnamed2"/>
</dbReference>
<organism evidence="2 3">
    <name type="scientific">Ligilactobacillus salivarius</name>
    <dbReference type="NCBI Taxonomy" id="1624"/>
    <lineage>
        <taxon>Bacteria</taxon>
        <taxon>Bacillati</taxon>
        <taxon>Bacillota</taxon>
        <taxon>Bacilli</taxon>
        <taxon>Lactobacillales</taxon>
        <taxon>Lactobacillaceae</taxon>
        <taxon>Ligilactobacillus</taxon>
    </lineage>
</organism>
<reference evidence="2 3" key="1">
    <citation type="submission" date="2022-12" db="EMBL/GenBank/DDBJ databases">
        <title>Assessment of beneficial effects and identification of host adaptation-associated genes of Ligilactobacillus salivarius isolated from Meles meles.</title>
        <authorList>
            <person name="Wang Y."/>
        </authorList>
    </citation>
    <scope>NUCLEOTIDE SEQUENCE [LARGE SCALE GENOMIC DNA]</scope>
    <source>
        <strain evidence="2 3">S35</strain>
        <plasmid evidence="2 3">unnamed2</plasmid>
    </source>
</reference>
<keyword evidence="1" id="KW-0812">Transmembrane</keyword>
<keyword evidence="1" id="KW-0472">Membrane</keyword>